<evidence type="ECO:0000256" key="2">
    <source>
        <dbReference type="ARBA" id="ARBA00022527"/>
    </source>
</evidence>
<comment type="similarity">
    <text evidence="1">Belongs to the protein kinase superfamily. STE Ser/Thr protein kinase family. MAP kinase kinase kinase subfamily.</text>
</comment>
<feature type="compositionally biased region" description="Low complexity" evidence="8">
    <location>
        <begin position="100"/>
        <end position="109"/>
    </location>
</feature>
<dbReference type="Proteomes" id="UP001355207">
    <property type="component" value="Chromosome 9"/>
</dbReference>
<accession>A0AAX4K510</accession>
<dbReference type="GO" id="GO:0004674">
    <property type="term" value="F:protein serine/threonine kinase activity"/>
    <property type="evidence" value="ECO:0007669"/>
    <property type="project" value="UniProtKB-KW"/>
</dbReference>
<keyword evidence="6 7" id="KW-0067">ATP-binding</keyword>
<gene>
    <name evidence="10" type="ORF">L201_006775</name>
</gene>
<dbReference type="InterPro" id="IPR017441">
    <property type="entry name" value="Protein_kinase_ATP_BS"/>
</dbReference>
<dbReference type="InterPro" id="IPR000719">
    <property type="entry name" value="Prot_kinase_dom"/>
</dbReference>
<protein>
    <recommendedName>
        <fullName evidence="9">Protein kinase domain-containing protein</fullName>
    </recommendedName>
</protein>
<dbReference type="PROSITE" id="PS50011">
    <property type="entry name" value="PROTEIN_KINASE_DOM"/>
    <property type="match status" value="1"/>
</dbReference>
<feature type="compositionally biased region" description="Polar residues" evidence="8">
    <location>
        <begin position="175"/>
        <end position="184"/>
    </location>
</feature>
<feature type="region of interest" description="Disordered" evidence="8">
    <location>
        <begin position="1501"/>
        <end position="1543"/>
    </location>
</feature>
<evidence type="ECO:0000256" key="8">
    <source>
        <dbReference type="SAM" id="MobiDB-lite"/>
    </source>
</evidence>
<proteinExistence type="inferred from homology"/>
<evidence type="ECO:0000256" key="6">
    <source>
        <dbReference type="ARBA" id="ARBA00022840"/>
    </source>
</evidence>
<sequence>MSDPSSPPHATDPVPLGSAHASIQNTSSIPPASTSKNGGRRNVRLFAPDGDSSSDEESGPLIGGIDYNQDGGIDGLPPTNQRSSSYPGPNTHPSPTSRLSSIVSSASAVQPKLARAATFVGSSSATSRPSLTHTATHGVAEGQAPIPSYHHDGYRSRLRPDSLSRSLHGSGSKAAGSQNNSNHGSYKETKSDTYNDPEASYFHDNNAGPSSNSSRKNTKGRNRGAVGGGSLASDEDEEELRSPGWQMGVTQVGPGKGITINKNEISQSNQTQQQPQIALSRVDVSNEEKQERLDWQGMLESVLTSDVLKIEEARISQTMPTESFREEFGQSLWWQIRAKLRGRTEAEEKRRVQERRSRVVDSVLEETANFRIENYTPSTTPKGENGEEQNQEEKDLSRQHSALDQVNLMLAKLAAIKALYPNLAAMRADKATYASPEFRAKTDALTAWSTIVTALQTQLKLLQKWTGSDDLDITKPNTTKEKALTDKNIYTYHPLDAKGGSMTAGRDAADDSSFLDRVMKEDNLQRMFERRAFIDLINLVRNAKETVISYLPIFEEQNLPDFQYELVRLIGFPGRLIIEALKVRLDAASRLIDPNPMVVADFIENLRLSISLAVLIRKQYDEIIAPDDQGRWNIPYCLPPEYNDVMIDAMRAFFKLLHWRLRGVGRGSYLKETEVLEDEGPFLYEAAEAIEGGDMVVAEHSCALSNKLLIRSCNYLDQQLRVPLSQGNPNAFGREGTSKAMKTDEMVSWYGKLLDSARMRHRKTQRYCRRLTQRFDNSAEYSLEHTQVEDLIAQLQDSGHFLVYTNVFEEKGTYIVADGSLWAQPDEVRHLLQRAFSVTIPGSRARPRRTATNSQDGDRAAQHIGDTPEVHPLDDVDSDEEENGHIAAYLLLLSPRQNFVWTGAVMTLNVDYIEYSLQDNRVRLIADGPTSRLGLCKHLFAESLIDPETGESLDLPCLIEAQAHLPSIQSQLLKIAKSSYRLSECIVQSAPLVRNAFRGAQGSQDLVENWYSFATDHGTRVSSHIDPASWERFSRLLMRLAISWISFICQECNPTDRKTFRWTVAALTYAFTMTRGNNILALDRTEFSLLRKHVGNCVSLLIGHFDILGARSSLEAKKEADRIEAMRRLQRLQENLDDEFLPRTPSPSGQPRIDRSIRLTVEERLRLISELEQKRIDVAPQPVGTVLDEEVSEDRALVFLAAAKSNISMRWQQGAYIGGGASGTVYLGYSLQDNTVFAVKIIPTVDIQSSPALYESIKRESDVMSLLSHPNIVGFLGLEVHRNRVCLFQEYCEGGSLAGMLEYGKIDDEEVVGAFTIQLLRGLDYLHQNRIEHRDLKPENILIGANSVLKLADFGTAKIIKGNKTLARTRGGAHAKMEGLEGTPMYMAPEMIKNVRSNKLGSCDIWGLGCVVLQMITGRKPWSFLDFDNEWAIMFHLGATTEHPPLPDPNEMSEMGIEWIESCLSLEPDERPTAPELLADQWLEPMLQQMAELEEDYPDVLANHETEAVPPPPEDISVGATPSLISDEATPSLDFEEYAAEEE</sequence>
<organism evidence="10 11">
    <name type="scientific">Kwoniella dendrophila CBS 6074</name>
    <dbReference type="NCBI Taxonomy" id="1295534"/>
    <lineage>
        <taxon>Eukaryota</taxon>
        <taxon>Fungi</taxon>
        <taxon>Dikarya</taxon>
        <taxon>Basidiomycota</taxon>
        <taxon>Agaricomycotina</taxon>
        <taxon>Tremellomycetes</taxon>
        <taxon>Tremellales</taxon>
        <taxon>Cryptococcaceae</taxon>
        <taxon>Kwoniella</taxon>
    </lineage>
</organism>
<feature type="domain" description="Protein kinase" evidence="9">
    <location>
        <begin position="1211"/>
        <end position="1483"/>
    </location>
</feature>
<feature type="binding site" evidence="7">
    <location>
        <position position="1240"/>
    </location>
    <ligand>
        <name>ATP</name>
        <dbReference type="ChEBI" id="CHEBI:30616"/>
    </ligand>
</feature>
<keyword evidence="3" id="KW-0808">Transferase</keyword>
<dbReference type="InterPro" id="IPR045801">
    <property type="entry name" value="MEKK4_N"/>
</dbReference>
<feature type="region of interest" description="Disordered" evidence="8">
    <location>
        <begin position="1"/>
        <end position="257"/>
    </location>
</feature>
<feature type="compositionally biased region" description="Polar residues" evidence="8">
    <location>
        <begin position="21"/>
        <end position="37"/>
    </location>
</feature>
<dbReference type="Pfam" id="PF19431">
    <property type="entry name" value="MEKK4_N"/>
    <property type="match status" value="1"/>
</dbReference>
<dbReference type="PROSITE" id="PS00108">
    <property type="entry name" value="PROTEIN_KINASE_ST"/>
    <property type="match status" value="1"/>
</dbReference>
<evidence type="ECO:0000259" key="9">
    <source>
        <dbReference type="PROSITE" id="PS50011"/>
    </source>
</evidence>
<evidence type="ECO:0000313" key="11">
    <source>
        <dbReference type="Proteomes" id="UP001355207"/>
    </source>
</evidence>
<feature type="compositionally biased region" description="Polar residues" evidence="8">
    <location>
        <begin position="120"/>
        <end position="135"/>
    </location>
</feature>
<dbReference type="GO" id="GO:0038066">
    <property type="term" value="P:p38MAPK cascade"/>
    <property type="evidence" value="ECO:0007669"/>
    <property type="project" value="TreeGrafter"/>
</dbReference>
<dbReference type="PANTHER" id="PTHR48016:SF32">
    <property type="entry name" value="MITOGEN-ACTIVATED PROTEIN KINASE KINASE KINASE 4"/>
    <property type="match status" value="1"/>
</dbReference>
<dbReference type="Gene3D" id="1.10.510.10">
    <property type="entry name" value="Transferase(Phosphotransferase) domain 1"/>
    <property type="match status" value="1"/>
</dbReference>
<dbReference type="GO" id="GO:0005524">
    <property type="term" value="F:ATP binding"/>
    <property type="evidence" value="ECO:0007669"/>
    <property type="project" value="UniProtKB-UniRule"/>
</dbReference>
<feature type="region of interest" description="Disordered" evidence="8">
    <location>
        <begin position="843"/>
        <end position="879"/>
    </location>
</feature>
<evidence type="ECO:0000256" key="5">
    <source>
        <dbReference type="ARBA" id="ARBA00022777"/>
    </source>
</evidence>
<dbReference type="PANTHER" id="PTHR48016">
    <property type="entry name" value="MAP KINASE KINASE KINASE SSK2-RELATED-RELATED"/>
    <property type="match status" value="1"/>
</dbReference>
<evidence type="ECO:0000256" key="4">
    <source>
        <dbReference type="ARBA" id="ARBA00022741"/>
    </source>
</evidence>
<keyword evidence="4 7" id="KW-0547">Nucleotide-binding</keyword>
<dbReference type="EMBL" id="CP144106">
    <property type="protein sequence ID" value="WWC91828.1"/>
    <property type="molecule type" value="Genomic_DNA"/>
</dbReference>
<evidence type="ECO:0000256" key="7">
    <source>
        <dbReference type="PROSITE-ProRule" id="PRU10141"/>
    </source>
</evidence>
<dbReference type="InterPro" id="IPR011009">
    <property type="entry name" value="Kinase-like_dom_sf"/>
</dbReference>
<feature type="compositionally biased region" description="Basic and acidic residues" evidence="8">
    <location>
        <begin position="149"/>
        <end position="162"/>
    </location>
</feature>
<dbReference type="Pfam" id="PF00069">
    <property type="entry name" value="Pkinase"/>
    <property type="match status" value="1"/>
</dbReference>
<evidence type="ECO:0000256" key="1">
    <source>
        <dbReference type="ARBA" id="ARBA00006529"/>
    </source>
</evidence>
<name>A0AAX4K510_9TREE</name>
<evidence type="ECO:0000256" key="3">
    <source>
        <dbReference type="ARBA" id="ARBA00022679"/>
    </source>
</evidence>
<dbReference type="SMART" id="SM00220">
    <property type="entry name" value="S_TKc"/>
    <property type="match status" value="1"/>
</dbReference>
<evidence type="ECO:0000313" key="10">
    <source>
        <dbReference type="EMBL" id="WWC91828.1"/>
    </source>
</evidence>
<feature type="region of interest" description="Disordered" evidence="8">
    <location>
        <begin position="371"/>
        <end position="398"/>
    </location>
</feature>
<dbReference type="RefSeq" id="XP_066078590.1">
    <property type="nucleotide sequence ID" value="XM_066222493.1"/>
</dbReference>
<feature type="compositionally biased region" description="Polar residues" evidence="8">
    <location>
        <begin position="78"/>
        <end position="99"/>
    </location>
</feature>
<keyword evidence="5" id="KW-0418">Kinase</keyword>
<keyword evidence="11" id="KW-1185">Reference proteome</keyword>
<dbReference type="PROSITE" id="PS00107">
    <property type="entry name" value="PROTEIN_KINASE_ATP"/>
    <property type="match status" value="1"/>
</dbReference>
<dbReference type="InterPro" id="IPR008271">
    <property type="entry name" value="Ser/Thr_kinase_AS"/>
</dbReference>
<feature type="compositionally biased region" description="Basic and acidic residues" evidence="8">
    <location>
        <begin position="856"/>
        <end position="874"/>
    </location>
</feature>
<keyword evidence="2" id="KW-0723">Serine/threonine-protein kinase</keyword>
<dbReference type="GeneID" id="91097444"/>
<dbReference type="InterPro" id="IPR050538">
    <property type="entry name" value="MAP_kinase_kinase_kinase"/>
</dbReference>
<reference evidence="10 11" key="1">
    <citation type="submission" date="2024-01" db="EMBL/GenBank/DDBJ databases">
        <title>Comparative genomics of Cryptococcus and Kwoniella reveals pathogenesis evolution and contrasting modes of karyotype evolution via chromosome fusion or intercentromeric recombination.</title>
        <authorList>
            <person name="Coelho M.A."/>
            <person name="David-Palma M."/>
            <person name="Shea T."/>
            <person name="Bowers K."/>
            <person name="McGinley-Smith S."/>
            <person name="Mohammad A.W."/>
            <person name="Gnirke A."/>
            <person name="Yurkov A.M."/>
            <person name="Nowrousian M."/>
            <person name="Sun S."/>
            <person name="Cuomo C.A."/>
            <person name="Heitman J."/>
        </authorList>
    </citation>
    <scope>NUCLEOTIDE SEQUENCE [LARGE SCALE GENOMIC DNA]</scope>
    <source>
        <strain evidence="10 11">CBS 6074</strain>
    </source>
</reference>
<dbReference type="SUPFAM" id="SSF56112">
    <property type="entry name" value="Protein kinase-like (PK-like)"/>
    <property type="match status" value="1"/>
</dbReference>
<feature type="compositionally biased region" description="Acidic residues" evidence="8">
    <location>
        <begin position="1534"/>
        <end position="1543"/>
    </location>
</feature>